<reference evidence="5" key="1">
    <citation type="submission" date="2013-01" db="EMBL/GenBank/DDBJ databases">
        <title>Genome assembly of Mariniradius saccharolyticus AK6.</title>
        <authorList>
            <person name="Vaidya B."/>
            <person name="Khatri I."/>
            <person name="Tanuku N.R.S."/>
            <person name="Subramanian S."/>
            <person name="Pinnaka A."/>
        </authorList>
    </citation>
    <scope>NUCLEOTIDE SEQUENCE [LARGE SCALE GENOMIC DNA]</scope>
    <source>
        <strain evidence="5">AK6</strain>
    </source>
</reference>
<evidence type="ECO:0000313" key="6">
    <source>
        <dbReference type="Proteomes" id="UP000010953"/>
    </source>
</evidence>
<organism evidence="5 6">
    <name type="scientific">Mariniradius saccharolyticus AK6</name>
    <dbReference type="NCBI Taxonomy" id="1239962"/>
    <lineage>
        <taxon>Bacteria</taxon>
        <taxon>Pseudomonadati</taxon>
        <taxon>Bacteroidota</taxon>
        <taxon>Cytophagia</taxon>
        <taxon>Cytophagales</taxon>
        <taxon>Cyclobacteriaceae</taxon>
        <taxon>Mariniradius</taxon>
    </lineage>
</organism>
<dbReference type="eggNOG" id="COG1733">
    <property type="taxonomic scope" value="Bacteria"/>
</dbReference>
<dbReference type="AlphaFoldDB" id="M7XGR6"/>
<proteinExistence type="predicted"/>
<name>M7XGR6_9BACT</name>
<keyword evidence="6" id="KW-1185">Reference proteome</keyword>
<dbReference type="PANTHER" id="PTHR33204">
    <property type="entry name" value="TRANSCRIPTIONAL REGULATOR, MARR FAMILY"/>
    <property type="match status" value="1"/>
</dbReference>
<keyword evidence="3" id="KW-0804">Transcription</keyword>
<comment type="caution">
    <text evidence="5">The sequence shown here is derived from an EMBL/GenBank/DDBJ whole genome shotgun (WGS) entry which is preliminary data.</text>
</comment>
<dbReference type="InterPro" id="IPR002577">
    <property type="entry name" value="HTH_HxlR"/>
</dbReference>
<dbReference type="GO" id="GO:0003677">
    <property type="term" value="F:DNA binding"/>
    <property type="evidence" value="ECO:0007669"/>
    <property type="project" value="UniProtKB-KW"/>
</dbReference>
<evidence type="ECO:0000256" key="1">
    <source>
        <dbReference type="ARBA" id="ARBA00023015"/>
    </source>
</evidence>
<evidence type="ECO:0000256" key="2">
    <source>
        <dbReference type="ARBA" id="ARBA00023125"/>
    </source>
</evidence>
<dbReference type="InterPro" id="IPR036390">
    <property type="entry name" value="WH_DNA-bd_sf"/>
</dbReference>
<dbReference type="Proteomes" id="UP000010953">
    <property type="component" value="Unassembled WGS sequence"/>
</dbReference>
<dbReference type="RefSeq" id="WP_008625222.1">
    <property type="nucleotide sequence ID" value="NZ_AMZY02000007.1"/>
</dbReference>
<dbReference type="InParanoid" id="M7XGR6"/>
<accession>M7XGR6</accession>
<protein>
    <submittedName>
        <fullName evidence="5">Transcriptional regulator</fullName>
    </submittedName>
</protein>
<evidence type="ECO:0000259" key="4">
    <source>
        <dbReference type="PROSITE" id="PS51118"/>
    </source>
</evidence>
<dbReference type="Pfam" id="PF01638">
    <property type="entry name" value="HxlR"/>
    <property type="match status" value="1"/>
</dbReference>
<dbReference type="OrthoDB" id="8231503at2"/>
<keyword evidence="2" id="KW-0238">DNA-binding</keyword>
<dbReference type="Gene3D" id="1.10.10.10">
    <property type="entry name" value="Winged helix-like DNA-binding domain superfamily/Winged helix DNA-binding domain"/>
    <property type="match status" value="1"/>
</dbReference>
<dbReference type="EMBL" id="AMZY02000007">
    <property type="protein sequence ID" value="EMS34029.1"/>
    <property type="molecule type" value="Genomic_DNA"/>
</dbReference>
<feature type="domain" description="HTH hxlR-type" evidence="4">
    <location>
        <begin position="20"/>
        <end position="118"/>
    </location>
</feature>
<keyword evidence="1" id="KW-0805">Transcription regulation</keyword>
<sequence length="118" mass="13306">MNTYLLVSMSSQAQNLFPKCPIRTTMELLGGKWKLLVISKLAGRPLRYSELRQAVPEISEKMLAQVLRELAVDGLIARQQGVENHAQSSYLLTEKGLTALPLIEKMVEFARGYTELDR</sequence>
<evidence type="ECO:0000256" key="3">
    <source>
        <dbReference type="ARBA" id="ARBA00023163"/>
    </source>
</evidence>
<dbReference type="PROSITE" id="PS51118">
    <property type="entry name" value="HTH_HXLR"/>
    <property type="match status" value="1"/>
</dbReference>
<dbReference type="STRING" id="1239962.C943_03845"/>
<gene>
    <name evidence="5" type="ORF">C943_03845</name>
</gene>
<dbReference type="InterPro" id="IPR036388">
    <property type="entry name" value="WH-like_DNA-bd_sf"/>
</dbReference>
<dbReference type="SUPFAM" id="SSF46785">
    <property type="entry name" value="Winged helix' DNA-binding domain"/>
    <property type="match status" value="1"/>
</dbReference>
<evidence type="ECO:0000313" key="5">
    <source>
        <dbReference type="EMBL" id="EMS34029.1"/>
    </source>
</evidence>